<feature type="region of interest" description="Disordered" evidence="1">
    <location>
        <begin position="1"/>
        <end position="93"/>
    </location>
</feature>
<feature type="compositionally biased region" description="Basic and acidic residues" evidence="1">
    <location>
        <begin position="54"/>
        <end position="70"/>
    </location>
</feature>
<gene>
    <name evidence="2" type="ORF">H4219_004421</name>
</gene>
<feature type="compositionally biased region" description="Polar residues" evidence="1">
    <location>
        <begin position="138"/>
        <end position="151"/>
    </location>
</feature>
<feature type="compositionally biased region" description="Polar residues" evidence="1">
    <location>
        <begin position="161"/>
        <end position="170"/>
    </location>
</feature>
<dbReference type="OrthoDB" id="5593200at2759"/>
<evidence type="ECO:0000256" key="1">
    <source>
        <dbReference type="SAM" id="MobiDB-lite"/>
    </source>
</evidence>
<protein>
    <recommendedName>
        <fullName evidence="4">Male-enhanced antigen 1</fullName>
    </recommendedName>
</protein>
<name>A0A9W8A198_9FUNG</name>
<organism evidence="2 3">
    <name type="scientific">Mycoemilia scoparia</name>
    <dbReference type="NCBI Taxonomy" id="417184"/>
    <lineage>
        <taxon>Eukaryota</taxon>
        <taxon>Fungi</taxon>
        <taxon>Fungi incertae sedis</taxon>
        <taxon>Zoopagomycota</taxon>
        <taxon>Kickxellomycotina</taxon>
        <taxon>Kickxellomycetes</taxon>
        <taxon>Kickxellales</taxon>
        <taxon>Kickxellaceae</taxon>
        <taxon>Mycoemilia</taxon>
    </lineage>
</organism>
<comment type="caution">
    <text evidence="2">The sequence shown here is derived from an EMBL/GenBank/DDBJ whole genome shotgun (WGS) entry which is preliminary data.</text>
</comment>
<dbReference type="Proteomes" id="UP001150538">
    <property type="component" value="Unassembled WGS sequence"/>
</dbReference>
<feature type="compositionally biased region" description="Polar residues" evidence="1">
    <location>
        <begin position="1"/>
        <end position="26"/>
    </location>
</feature>
<evidence type="ECO:0000313" key="3">
    <source>
        <dbReference type="Proteomes" id="UP001150538"/>
    </source>
</evidence>
<keyword evidence="3" id="KW-1185">Reference proteome</keyword>
<feature type="region of interest" description="Disordered" evidence="1">
    <location>
        <begin position="131"/>
        <end position="170"/>
    </location>
</feature>
<reference evidence="2" key="1">
    <citation type="submission" date="2022-07" db="EMBL/GenBank/DDBJ databases">
        <title>Phylogenomic reconstructions and comparative analyses of Kickxellomycotina fungi.</title>
        <authorList>
            <person name="Reynolds N.K."/>
            <person name="Stajich J.E."/>
            <person name="Barry K."/>
            <person name="Grigoriev I.V."/>
            <person name="Crous P."/>
            <person name="Smith M.E."/>
        </authorList>
    </citation>
    <scope>NUCLEOTIDE SEQUENCE</scope>
    <source>
        <strain evidence="2">NBRC 100468</strain>
    </source>
</reference>
<dbReference type="Pfam" id="PF06910">
    <property type="entry name" value="MEA1"/>
    <property type="match status" value="1"/>
</dbReference>
<dbReference type="EMBL" id="JANBPU010000155">
    <property type="protein sequence ID" value="KAJ1915257.1"/>
    <property type="molecule type" value="Genomic_DNA"/>
</dbReference>
<evidence type="ECO:0000313" key="2">
    <source>
        <dbReference type="EMBL" id="KAJ1915257.1"/>
    </source>
</evidence>
<proteinExistence type="predicted"/>
<evidence type="ECO:0008006" key="4">
    <source>
        <dbReference type="Google" id="ProtNLM"/>
    </source>
</evidence>
<accession>A0A9W8A198</accession>
<dbReference type="AlphaFoldDB" id="A0A9W8A198"/>
<sequence>MSVNKKGTSPSEQDTLSSDIENNNLQLGDGEDEIWQPESYGYSMLEDNNQDQDENSKSDLDRGNFFERGDTAPTGLTVDGPMSIKVEKKDRMEPEKVDLIKSIMKNIKIPHNAYPRWAKAVPEEAWLPKISAEDKAQENQANESLSTSTSADAVPKDATRITDNTELNNS</sequence>